<evidence type="ECO:0000313" key="5">
    <source>
        <dbReference type="EMBL" id="OPJ63451.1"/>
    </source>
</evidence>
<feature type="signal peptide" evidence="4">
    <location>
        <begin position="1"/>
        <end position="24"/>
    </location>
</feature>
<evidence type="ECO:0000313" key="6">
    <source>
        <dbReference type="Proteomes" id="UP000190080"/>
    </source>
</evidence>
<dbReference type="GO" id="GO:0055052">
    <property type="term" value="C:ATP-binding cassette (ABC) transporter complex, substrate-binding subunit-containing"/>
    <property type="evidence" value="ECO:0007669"/>
    <property type="project" value="TreeGrafter"/>
</dbReference>
<evidence type="ECO:0000256" key="4">
    <source>
        <dbReference type="SAM" id="SignalP"/>
    </source>
</evidence>
<dbReference type="GO" id="GO:0015768">
    <property type="term" value="P:maltose transport"/>
    <property type="evidence" value="ECO:0007669"/>
    <property type="project" value="TreeGrafter"/>
</dbReference>
<evidence type="ECO:0000256" key="3">
    <source>
        <dbReference type="ARBA" id="ARBA00022729"/>
    </source>
</evidence>
<dbReference type="InterPro" id="IPR006061">
    <property type="entry name" value="SBP_1_CS"/>
</dbReference>
<accession>A0A1V4ITT4</accession>
<evidence type="ECO:0000256" key="2">
    <source>
        <dbReference type="ARBA" id="ARBA00022448"/>
    </source>
</evidence>
<dbReference type="EMBL" id="MZGV01000009">
    <property type="protein sequence ID" value="OPJ63451.1"/>
    <property type="molecule type" value="Genomic_DNA"/>
</dbReference>
<protein>
    <submittedName>
        <fullName evidence="5">Multiple sugar-binding protein</fullName>
    </submittedName>
</protein>
<feature type="chain" id="PRO_5039428736" evidence="4">
    <location>
        <begin position="25"/>
        <end position="436"/>
    </location>
</feature>
<organism evidence="5 6">
    <name type="scientific">Clostridium oryzae</name>
    <dbReference type="NCBI Taxonomy" id="1450648"/>
    <lineage>
        <taxon>Bacteria</taxon>
        <taxon>Bacillati</taxon>
        <taxon>Bacillota</taxon>
        <taxon>Clostridia</taxon>
        <taxon>Eubacteriales</taxon>
        <taxon>Clostridiaceae</taxon>
        <taxon>Clostridium</taxon>
    </lineage>
</organism>
<dbReference type="InterPro" id="IPR006059">
    <property type="entry name" value="SBP"/>
</dbReference>
<comment type="similarity">
    <text evidence="1">Belongs to the bacterial solute-binding protein 1 family.</text>
</comment>
<dbReference type="Proteomes" id="UP000190080">
    <property type="component" value="Unassembled WGS sequence"/>
</dbReference>
<dbReference type="Pfam" id="PF01547">
    <property type="entry name" value="SBP_bac_1"/>
    <property type="match status" value="1"/>
</dbReference>
<keyword evidence="2" id="KW-0813">Transport</keyword>
<keyword evidence="3 4" id="KW-0732">Signal</keyword>
<dbReference type="PROSITE" id="PS01037">
    <property type="entry name" value="SBP_BACTERIAL_1"/>
    <property type="match status" value="1"/>
</dbReference>
<dbReference type="SUPFAM" id="SSF53850">
    <property type="entry name" value="Periplasmic binding protein-like II"/>
    <property type="match status" value="1"/>
</dbReference>
<dbReference type="GO" id="GO:1901982">
    <property type="term" value="F:maltose binding"/>
    <property type="evidence" value="ECO:0007669"/>
    <property type="project" value="TreeGrafter"/>
</dbReference>
<dbReference type="PANTHER" id="PTHR30061">
    <property type="entry name" value="MALTOSE-BINDING PERIPLASMIC PROTEIN"/>
    <property type="match status" value="1"/>
</dbReference>
<dbReference type="RefSeq" id="WP_079422651.1">
    <property type="nucleotide sequence ID" value="NZ_MZGV01000009.1"/>
</dbReference>
<reference evidence="5 6" key="1">
    <citation type="submission" date="2017-03" db="EMBL/GenBank/DDBJ databases">
        <title>Genome sequence of Clostridium oryzae DSM 28571.</title>
        <authorList>
            <person name="Poehlein A."/>
            <person name="Daniel R."/>
        </authorList>
    </citation>
    <scope>NUCLEOTIDE SEQUENCE [LARGE SCALE GENOMIC DNA]</scope>
    <source>
        <strain evidence="5 6">DSM 28571</strain>
    </source>
</reference>
<proteinExistence type="inferred from homology"/>
<dbReference type="STRING" id="1450648.CLORY_12380"/>
<dbReference type="GO" id="GO:0042956">
    <property type="term" value="P:maltodextrin transmembrane transport"/>
    <property type="evidence" value="ECO:0007669"/>
    <property type="project" value="TreeGrafter"/>
</dbReference>
<dbReference type="PROSITE" id="PS51257">
    <property type="entry name" value="PROKAR_LIPOPROTEIN"/>
    <property type="match status" value="1"/>
</dbReference>
<dbReference type="GO" id="GO:0055085">
    <property type="term" value="P:transmembrane transport"/>
    <property type="evidence" value="ECO:0007669"/>
    <property type="project" value="InterPro"/>
</dbReference>
<gene>
    <name evidence="5" type="primary">msmE_1</name>
    <name evidence="5" type="ORF">CLORY_12380</name>
</gene>
<sequence length="436" mass="47555">MKKSRIKKSLVAFLCLATTMSLFAGCQSSSSSSSGKSTTAKKENLTIMHYLVEKGKLKALNDTVAGFKKKYPNVDVTIQGMSLDQYSNTLNMKISAGDMPDVMFGSPKTYSDIVKSGNIMDITDKDFTSRVDKDAIKCAEVDGKVYGIPMDLMLSGVIYNKDIFKKYNIQTPKTWSEFVNVMKTLKQHNVTPVAAGYKDLASVGGSYWCQLFGSGLAQMPTMRADIMSGAKKPSDYPVLKQFLTQWKTINQYTSNATQVGVDRSEQEFGSGRAGMIIIGSWAVSAIRSYAPNGNFGSFVFPFFDDASKNKMQYNTDDTWMLSSKSANQKTALKFFDYMTSKEAASTWATDVPAVSAITGAKADKLDPILDDMNAALTSGAAYNAMAETAFSGQSATVWDAQMQSWAFTSTSSANADLNKYLSQLDKAMANARTTGK</sequence>
<dbReference type="OrthoDB" id="2666023at2"/>
<name>A0A1V4ITT4_9CLOT</name>
<keyword evidence="6" id="KW-1185">Reference proteome</keyword>
<dbReference type="Gene3D" id="3.40.190.10">
    <property type="entry name" value="Periplasmic binding protein-like II"/>
    <property type="match status" value="2"/>
</dbReference>
<dbReference type="PANTHER" id="PTHR30061:SF50">
    <property type="entry name" value="MALTOSE_MALTODEXTRIN-BINDING PERIPLASMIC PROTEIN"/>
    <property type="match status" value="1"/>
</dbReference>
<comment type="caution">
    <text evidence="5">The sequence shown here is derived from an EMBL/GenBank/DDBJ whole genome shotgun (WGS) entry which is preliminary data.</text>
</comment>
<evidence type="ECO:0000256" key="1">
    <source>
        <dbReference type="ARBA" id="ARBA00008520"/>
    </source>
</evidence>
<dbReference type="AlphaFoldDB" id="A0A1V4ITT4"/>